<accession>A0A1H9HXL2</accession>
<feature type="chain" id="PRO_5010260330" evidence="2">
    <location>
        <begin position="20"/>
        <end position="403"/>
    </location>
</feature>
<protein>
    <submittedName>
        <fullName evidence="4">OmpA family protein</fullName>
    </submittedName>
</protein>
<dbReference type="EMBL" id="FOFU01000008">
    <property type="protein sequence ID" value="SEQ66997.1"/>
    <property type="molecule type" value="Genomic_DNA"/>
</dbReference>
<dbReference type="CDD" id="cd07185">
    <property type="entry name" value="OmpA_C-like"/>
    <property type="match status" value="1"/>
</dbReference>
<dbReference type="Pfam" id="PF00691">
    <property type="entry name" value="OmpA"/>
    <property type="match status" value="1"/>
</dbReference>
<evidence type="ECO:0000259" key="3">
    <source>
        <dbReference type="PROSITE" id="PS51123"/>
    </source>
</evidence>
<dbReference type="RefSeq" id="WP_074644598.1">
    <property type="nucleotide sequence ID" value="NZ_FOFU01000008.1"/>
</dbReference>
<dbReference type="InterPro" id="IPR050330">
    <property type="entry name" value="Bact_OuterMem_StrucFunc"/>
</dbReference>
<keyword evidence="5" id="KW-1185">Reference proteome</keyword>
<evidence type="ECO:0000256" key="2">
    <source>
        <dbReference type="SAM" id="SignalP"/>
    </source>
</evidence>
<evidence type="ECO:0000256" key="1">
    <source>
        <dbReference type="PROSITE-ProRule" id="PRU00473"/>
    </source>
</evidence>
<dbReference type="PANTHER" id="PTHR30329:SF21">
    <property type="entry name" value="LIPOPROTEIN YIAD-RELATED"/>
    <property type="match status" value="1"/>
</dbReference>
<proteinExistence type="predicted"/>
<gene>
    <name evidence="4" type="ORF">SAMN04487977_10822</name>
</gene>
<dbReference type="STRING" id="163.SAMN04487775_10381"/>
<evidence type="ECO:0000313" key="4">
    <source>
        <dbReference type="EMBL" id="SEQ66997.1"/>
    </source>
</evidence>
<reference evidence="4 5" key="1">
    <citation type="submission" date="2016-10" db="EMBL/GenBank/DDBJ databases">
        <authorList>
            <person name="de Groot N.N."/>
        </authorList>
    </citation>
    <scope>NUCLEOTIDE SEQUENCE [LARGE SCALE GENOMIC DNA]</scope>
    <source>
        <strain evidence="4 5">B25</strain>
    </source>
</reference>
<name>A0A1H9HXL2_9SPIR</name>
<dbReference type="SUPFAM" id="SSF103088">
    <property type="entry name" value="OmpA-like"/>
    <property type="match status" value="1"/>
</dbReference>
<dbReference type="InterPro" id="IPR036737">
    <property type="entry name" value="OmpA-like_sf"/>
</dbReference>
<dbReference type="GO" id="GO:0016020">
    <property type="term" value="C:membrane"/>
    <property type="evidence" value="ECO:0007669"/>
    <property type="project" value="UniProtKB-UniRule"/>
</dbReference>
<keyword evidence="1" id="KW-0472">Membrane</keyword>
<organism evidence="4 5">
    <name type="scientific">Treponema bryantii</name>
    <dbReference type="NCBI Taxonomy" id="163"/>
    <lineage>
        <taxon>Bacteria</taxon>
        <taxon>Pseudomonadati</taxon>
        <taxon>Spirochaetota</taxon>
        <taxon>Spirochaetia</taxon>
        <taxon>Spirochaetales</taxon>
        <taxon>Treponemataceae</taxon>
        <taxon>Treponema</taxon>
    </lineage>
</organism>
<sequence length="403" mass="46097">MKRLSVTAILLFITFSLFADEGILFEFKQKKGDAVSHVATVEEEAYINGRLNNRTEFINRTSTTVTETQQDGSAKLFTHYMTTQNNFINSTGRMLSWGEENSVRVYRDANGQLHDSDNDYLPTVQSVPSFSDEKIKIGESWTSKGLEVHDCRELFNMEEAIQVPFTATYTYIGDEETDDKILRVLEVQYKFFQDNLSENNYNSDCTYAGTHGQAIQKIWWDNERGELDHYTEEFVIYMYDTYNNTFAFRGTAHGEVTDYKSVNDKNNLKKLQKKVEKYKLDNISVKQGDKGLTISLDAIQFEPDSVILLPSEKKKIEKLGEILKEFSNDLLITGHCADRGTVKMQQKLSEERADAVAEFLVQLGIRDQYHVFTQGKGATEPVATNSTEAGRVKNRRVEITIMD</sequence>
<dbReference type="OrthoDB" id="9805566at2"/>
<feature type="signal peptide" evidence="2">
    <location>
        <begin position="1"/>
        <end position="19"/>
    </location>
</feature>
<dbReference type="InterPro" id="IPR006665">
    <property type="entry name" value="OmpA-like"/>
</dbReference>
<dbReference type="Gene3D" id="3.30.1330.60">
    <property type="entry name" value="OmpA-like domain"/>
    <property type="match status" value="1"/>
</dbReference>
<keyword evidence="2" id="KW-0732">Signal</keyword>
<dbReference type="PROSITE" id="PS51123">
    <property type="entry name" value="OMPA_2"/>
    <property type="match status" value="1"/>
</dbReference>
<dbReference type="Proteomes" id="UP000182360">
    <property type="component" value="Unassembled WGS sequence"/>
</dbReference>
<dbReference type="PANTHER" id="PTHR30329">
    <property type="entry name" value="STATOR ELEMENT OF FLAGELLAR MOTOR COMPLEX"/>
    <property type="match status" value="1"/>
</dbReference>
<feature type="domain" description="OmpA-like" evidence="3">
    <location>
        <begin position="288"/>
        <end position="403"/>
    </location>
</feature>
<evidence type="ECO:0000313" key="5">
    <source>
        <dbReference type="Proteomes" id="UP000182360"/>
    </source>
</evidence>
<dbReference type="AlphaFoldDB" id="A0A1H9HXL2"/>